<dbReference type="PANTHER" id="PTHR32063">
    <property type="match status" value="1"/>
</dbReference>
<dbReference type="InterPro" id="IPR001036">
    <property type="entry name" value="Acrflvin-R"/>
</dbReference>
<sequence length="329" mass="36205">HAEMLHRHGIKPEQAPLQSAQTMRPPVLAASLTTIAAFAPILTIGEAVGDILSDLPLTIILVIIASLVECFLVLPMHLKKAMQRMERVGVKKPSKLQIAFNRFRDTQVKNAVRWSFRRRYSTVLAFMCTLIVAVSMLATGRVGFEFFASPETDIIFANFAFSPGTPRDQTREMISEVARSVDVIENRLTDGAGGLVKQKVGTIASTETRQGAPVMFGDHVGAYTVELISSDNRYVRNTEFIDAWRQEIRPITGMEKLIIFELSAGGPPGRDIDVRLHSADLATLKAAAMKIREVLLNIPGTMVIEDNLPYGKQAIVLELTSVGRAMGFT</sequence>
<keyword evidence="1" id="KW-0812">Transmembrane</keyword>
<keyword evidence="1" id="KW-0472">Membrane</keyword>
<keyword evidence="1" id="KW-1133">Transmembrane helix</keyword>
<dbReference type="Gene3D" id="3.30.70.1440">
    <property type="entry name" value="Multidrug efflux transporter AcrB pore domain"/>
    <property type="match status" value="1"/>
</dbReference>
<feature type="non-terminal residue" evidence="2">
    <location>
        <position position="1"/>
    </location>
</feature>
<dbReference type="AlphaFoldDB" id="A0A382QS21"/>
<dbReference type="SUPFAM" id="SSF82866">
    <property type="entry name" value="Multidrug efflux transporter AcrB transmembrane domain"/>
    <property type="match status" value="1"/>
</dbReference>
<dbReference type="EMBL" id="UINC01116158">
    <property type="protein sequence ID" value="SVC87700.1"/>
    <property type="molecule type" value="Genomic_DNA"/>
</dbReference>
<dbReference type="Gene3D" id="1.20.1640.10">
    <property type="entry name" value="Multidrug efflux transporter AcrB transmembrane domain"/>
    <property type="match status" value="2"/>
</dbReference>
<dbReference type="Pfam" id="PF00873">
    <property type="entry name" value="ACR_tran"/>
    <property type="match status" value="1"/>
</dbReference>
<gene>
    <name evidence="2" type="ORF">METZ01_LOCUS340554</name>
</gene>
<organism evidence="2">
    <name type="scientific">marine metagenome</name>
    <dbReference type="NCBI Taxonomy" id="408172"/>
    <lineage>
        <taxon>unclassified sequences</taxon>
        <taxon>metagenomes</taxon>
        <taxon>ecological metagenomes</taxon>
    </lineage>
</organism>
<dbReference type="GO" id="GO:0005886">
    <property type="term" value="C:plasma membrane"/>
    <property type="evidence" value="ECO:0007669"/>
    <property type="project" value="TreeGrafter"/>
</dbReference>
<proteinExistence type="predicted"/>
<feature type="transmembrane region" description="Helical" evidence="1">
    <location>
        <begin position="123"/>
        <end position="144"/>
    </location>
</feature>
<evidence type="ECO:0000256" key="1">
    <source>
        <dbReference type="SAM" id="Phobius"/>
    </source>
</evidence>
<dbReference type="Gene3D" id="3.30.70.1430">
    <property type="entry name" value="Multidrug efflux transporter AcrB pore domain"/>
    <property type="match status" value="1"/>
</dbReference>
<accession>A0A382QS21</accession>
<dbReference type="GO" id="GO:0042910">
    <property type="term" value="F:xenobiotic transmembrane transporter activity"/>
    <property type="evidence" value="ECO:0007669"/>
    <property type="project" value="TreeGrafter"/>
</dbReference>
<dbReference type="PANTHER" id="PTHR32063:SF33">
    <property type="entry name" value="RND SUPERFAMILY EFFLUX PUMP PERMEASE COMPONENT"/>
    <property type="match status" value="1"/>
</dbReference>
<name>A0A382QS21_9ZZZZ</name>
<protein>
    <recommendedName>
        <fullName evidence="3">SSD domain-containing protein</fullName>
    </recommendedName>
</protein>
<feature type="non-terminal residue" evidence="2">
    <location>
        <position position="329"/>
    </location>
</feature>
<feature type="transmembrane region" description="Helical" evidence="1">
    <location>
        <begin position="27"/>
        <end position="45"/>
    </location>
</feature>
<evidence type="ECO:0000313" key="2">
    <source>
        <dbReference type="EMBL" id="SVC87700.1"/>
    </source>
</evidence>
<feature type="transmembrane region" description="Helical" evidence="1">
    <location>
        <begin position="57"/>
        <end position="78"/>
    </location>
</feature>
<reference evidence="2" key="1">
    <citation type="submission" date="2018-05" db="EMBL/GenBank/DDBJ databases">
        <authorList>
            <person name="Lanie J.A."/>
            <person name="Ng W.-L."/>
            <person name="Kazmierczak K.M."/>
            <person name="Andrzejewski T.M."/>
            <person name="Davidsen T.M."/>
            <person name="Wayne K.J."/>
            <person name="Tettelin H."/>
            <person name="Glass J.I."/>
            <person name="Rusch D."/>
            <person name="Podicherti R."/>
            <person name="Tsui H.-C.T."/>
            <person name="Winkler M.E."/>
        </authorList>
    </citation>
    <scope>NUCLEOTIDE SEQUENCE</scope>
</reference>
<evidence type="ECO:0008006" key="3">
    <source>
        <dbReference type="Google" id="ProtNLM"/>
    </source>
</evidence>